<accession>A0A1G7GFN8</accession>
<protein>
    <recommendedName>
        <fullName evidence="4">RND transporter</fullName>
    </recommendedName>
</protein>
<reference evidence="2 3" key="1">
    <citation type="submission" date="2016-10" db="EMBL/GenBank/DDBJ databases">
        <authorList>
            <person name="de Groot N.N."/>
        </authorList>
    </citation>
    <scope>NUCLEOTIDE SEQUENCE [LARGE SCALE GENOMIC DNA]</scope>
    <source>
        <strain evidence="2 3">DSM 23421</strain>
    </source>
</reference>
<sequence>MKELVNNWKIIILLCVAIGMAPFYPEPHIWGKIKWISGGAVGMQPQDWFDLFFHGFPFLLLLRLIFTKNNSGLENRN</sequence>
<dbReference type="RefSeq" id="WP_091871503.1">
    <property type="nucleotide sequence ID" value="NZ_FNAO01000008.1"/>
</dbReference>
<proteinExistence type="predicted"/>
<feature type="transmembrane region" description="Helical" evidence="1">
    <location>
        <begin position="7"/>
        <end position="25"/>
    </location>
</feature>
<evidence type="ECO:0000313" key="3">
    <source>
        <dbReference type="Proteomes" id="UP000199109"/>
    </source>
</evidence>
<feature type="transmembrane region" description="Helical" evidence="1">
    <location>
        <begin position="48"/>
        <end position="66"/>
    </location>
</feature>
<dbReference type="EMBL" id="FNAO01000008">
    <property type="protein sequence ID" value="SDE86958.1"/>
    <property type="molecule type" value="Genomic_DNA"/>
</dbReference>
<dbReference type="OrthoDB" id="1467821at2"/>
<evidence type="ECO:0000313" key="2">
    <source>
        <dbReference type="EMBL" id="SDE86958.1"/>
    </source>
</evidence>
<keyword evidence="3" id="KW-1185">Reference proteome</keyword>
<evidence type="ECO:0000256" key="1">
    <source>
        <dbReference type="SAM" id="Phobius"/>
    </source>
</evidence>
<gene>
    <name evidence="2" type="ORF">SAMN05421636_108122</name>
</gene>
<keyword evidence="1" id="KW-1133">Transmembrane helix</keyword>
<name>A0A1G7GFN8_9FLAO</name>
<dbReference type="Proteomes" id="UP000199109">
    <property type="component" value="Unassembled WGS sequence"/>
</dbReference>
<keyword evidence="1" id="KW-0472">Membrane</keyword>
<keyword evidence="1" id="KW-0812">Transmembrane</keyword>
<dbReference type="STRING" id="641691.SAMN05421636_108122"/>
<evidence type="ECO:0008006" key="4">
    <source>
        <dbReference type="Google" id="ProtNLM"/>
    </source>
</evidence>
<organism evidence="2 3">
    <name type="scientific">Pricia antarctica</name>
    <dbReference type="NCBI Taxonomy" id="641691"/>
    <lineage>
        <taxon>Bacteria</taxon>
        <taxon>Pseudomonadati</taxon>
        <taxon>Bacteroidota</taxon>
        <taxon>Flavobacteriia</taxon>
        <taxon>Flavobacteriales</taxon>
        <taxon>Flavobacteriaceae</taxon>
        <taxon>Pricia</taxon>
    </lineage>
</organism>
<dbReference type="AlphaFoldDB" id="A0A1G7GFN8"/>